<dbReference type="EnsemblPlants" id="PGSC0003DMT400095098">
    <property type="protein sequence ID" value="PGSC0003DMT400095098"/>
    <property type="gene ID" value="PGSC0003DMG400044669"/>
</dbReference>
<sequence length="99" mass="10692">MGVGSRGVNAIGFGCANPEETKFKALYNEECRVARNKSSRRVADVVGEPDLIRRLTQDIFKLESVNLGEPREIIGESSAIPTKTVVWTPTATGGPVKFG</sequence>
<protein>
    <submittedName>
        <fullName evidence="1">Uncharacterized protein</fullName>
    </submittedName>
</protein>
<dbReference type="Proteomes" id="UP000011115">
    <property type="component" value="Unassembled WGS sequence"/>
</dbReference>
<keyword evidence="2" id="KW-1185">Reference proteome</keyword>
<accession>M1DVK9</accession>
<dbReference type="Gramene" id="PGSC0003DMT400095098">
    <property type="protein sequence ID" value="PGSC0003DMT400095098"/>
    <property type="gene ID" value="PGSC0003DMG400044669"/>
</dbReference>
<dbReference type="AlphaFoldDB" id="M1DVK9"/>
<proteinExistence type="predicted"/>
<name>M1DVK9_SOLTU</name>
<dbReference type="InParanoid" id="M1DVK9"/>
<dbReference type="HOGENOM" id="CLU_2268574_0_0_1"/>
<dbReference type="PaxDb" id="4113-PGSC0003DMT400095098"/>
<evidence type="ECO:0000313" key="2">
    <source>
        <dbReference type="Proteomes" id="UP000011115"/>
    </source>
</evidence>
<reference evidence="1" key="2">
    <citation type="submission" date="2015-06" db="UniProtKB">
        <authorList>
            <consortium name="EnsemblPlants"/>
        </authorList>
    </citation>
    <scope>IDENTIFICATION</scope>
    <source>
        <strain evidence="1">DM1-3 516 R44</strain>
    </source>
</reference>
<organism evidence="1 2">
    <name type="scientific">Solanum tuberosum</name>
    <name type="common">Potato</name>
    <dbReference type="NCBI Taxonomy" id="4113"/>
    <lineage>
        <taxon>Eukaryota</taxon>
        <taxon>Viridiplantae</taxon>
        <taxon>Streptophyta</taxon>
        <taxon>Embryophyta</taxon>
        <taxon>Tracheophyta</taxon>
        <taxon>Spermatophyta</taxon>
        <taxon>Magnoliopsida</taxon>
        <taxon>eudicotyledons</taxon>
        <taxon>Gunneridae</taxon>
        <taxon>Pentapetalae</taxon>
        <taxon>asterids</taxon>
        <taxon>lamiids</taxon>
        <taxon>Solanales</taxon>
        <taxon>Solanaceae</taxon>
        <taxon>Solanoideae</taxon>
        <taxon>Solaneae</taxon>
        <taxon>Solanum</taxon>
    </lineage>
</organism>
<evidence type="ECO:0000313" key="1">
    <source>
        <dbReference type="EnsemblPlants" id="PGSC0003DMT400095098"/>
    </source>
</evidence>
<reference evidence="2" key="1">
    <citation type="journal article" date="2011" name="Nature">
        <title>Genome sequence and analysis of the tuber crop potato.</title>
        <authorList>
            <consortium name="The Potato Genome Sequencing Consortium"/>
        </authorList>
    </citation>
    <scope>NUCLEOTIDE SEQUENCE [LARGE SCALE GENOMIC DNA]</scope>
    <source>
        <strain evidence="2">cv. DM1-3 516 R44</strain>
    </source>
</reference>